<dbReference type="EC" id="3.6.1.1" evidence="1"/>
<accession>A0ABV2M701</accession>
<dbReference type="GO" id="GO:0004427">
    <property type="term" value="F:inorganic diphosphate phosphatase activity"/>
    <property type="evidence" value="ECO:0007669"/>
    <property type="project" value="UniProtKB-EC"/>
</dbReference>
<dbReference type="EMBL" id="JBEPMJ010000042">
    <property type="protein sequence ID" value="MET3752240.1"/>
    <property type="molecule type" value="Genomic_DNA"/>
</dbReference>
<proteinExistence type="predicted"/>
<dbReference type="Proteomes" id="UP001549106">
    <property type="component" value="Unassembled WGS sequence"/>
</dbReference>
<gene>
    <name evidence="1" type="ORF">ABID24_003510</name>
</gene>
<dbReference type="InterPro" id="IPR036649">
    <property type="entry name" value="Pyrophosphatase_sf"/>
</dbReference>
<protein>
    <submittedName>
        <fullName evidence="1">Inorganic pyrophosphatase</fullName>
        <ecNumber evidence="1">3.6.1.1</ecNumber>
    </submittedName>
</protein>
<comment type="caution">
    <text evidence="1">The sequence shown here is derived from an EMBL/GenBank/DDBJ whole genome shotgun (WGS) entry which is preliminary data.</text>
</comment>
<name>A0ABV2M701_9FIRM</name>
<dbReference type="RefSeq" id="WP_257465586.1">
    <property type="nucleotide sequence ID" value="NZ_BAABXP010000002.1"/>
</dbReference>
<reference evidence="1 2" key="1">
    <citation type="submission" date="2024-06" db="EMBL/GenBank/DDBJ databases">
        <title>Genomic Encyclopedia of Type Strains, Phase IV (KMG-IV): sequencing the most valuable type-strain genomes for metagenomic binning, comparative biology and taxonomic classification.</title>
        <authorList>
            <person name="Goeker M."/>
        </authorList>
    </citation>
    <scope>NUCLEOTIDE SEQUENCE [LARGE SCALE GENOMIC DNA]</scope>
    <source>
        <strain evidence="1 2">DSM 29492</strain>
    </source>
</reference>
<sequence length="107" mass="12452">MIGEIVKVIVDRPLGSYHPEHKELYYPVNYGYIEGIMAPDGEEQDAYIIGVNEAVKEFTGKIIAVVHRLDDVEEKWVVAPENLSFSEKEIMEQIKFQEQYFKSEIRM</sequence>
<evidence type="ECO:0000313" key="1">
    <source>
        <dbReference type="EMBL" id="MET3752240.1"/>
    </source>
</evidence>
<evidence type="ECO:0000313" key="2">
    <source>
        <dbReference type="Proteomes" id="UP001549106"/>
    </source>
</evidence>
<organism evidence="1 2">
    <name type="scientific">Blautia caecimuris</name>
    <dbReference type="NCBI Taxonomy" id="1796615"/>
    <lineage>
        <taxon>Bacteria</taxon>
        <taxon>Bacillati</taxon>
        <taxon>Bacillota</taxon>
        <taxon>Clostridia</taxon>
        <taxon>Lachnospirales</taxon>
        <taxon>Lachnospiraceae</taxon>
        <taxon>Blautia</taxon>
    </lineage>
</organism>
<dbReference type="SUPFAM" id="SSF50324">
    <property type="entry name" value="Inorganic pyrophosphatase"/>
    <property type="match status" value="1"/>
</dbReference>
<dbReference type="Gene3D" id="3.90.80.10">
    <property type="entry name" value="Inorganic pyrophosphatase"/>
    <property type="match status" value="1"/>
</dbReference>
<keyword evidence="2" id="KW-1185">Reference proteome</keyword>
<keyword evidence="1" id="KW-0378">Hydrolase</keyword>